<feature type="transmembrane region" description="Helical" evidence="8">
    <location>
        <begin position="210"/>
        <end position="228"/>
    </location>
</feature>
<protein>
    <submittedName>
        <fullName evidence="9">4-azaleucine resistance transporter AzlC</fullName>
    </submittedName>
</protein>
<dbReference type="Proteomes" id="UP001519272">
    <property type="component" value="Unassembled WGS sequence"/>
</dbReference>
<keyword evidence="7 8" id="KW-0472">Membrane</keyword>
<comment type="similarity">
    <text evidence="2">Belongs to the AzlC family.</text>
</comment>
<evidence type="ECO:0000313" key="9">
    <source>
        <dbReference type="EMBL" id="MBP1903471.1"/>
    </source>
</evidence>
<feature type="transmembrane region" description="Helical" evidence="8">
    <location>
        <begin position="188"/>
        <end position="204"/>
    </location>
</feature>
<evidence type="ECO:0000256" key="1">
    <source>
        <dbReference type="ARBA" id="ARBA00004651"/>
    </source>
</evidence>
<keyword evidence="6 8" id="KW-1133">Transmembrane helix</keyword>
<evidence type="ECO:0000256" key="6">
    <source>
        <dbReference type="ARBA" id="ARBA00022989"/>
    </source>
</evidence>
<keyword evidence="10" id="KW-1185">Reference proteome</keyword>
<feature type="transmembrane region" description="Helical" evidence="8">
    <location>
        <begin position="20"/>
        <end position="49"/>
    </location>
</feature>
<dbReference type="RefSeq" id="WP_245251012.1">
    <property type="nucleotide sequence ID" value="NZ_JAGGKG010000001.1"/>
</dbReference>
<sequence>MKDSKAVEGLTGLAGLKDAIPVIIAYFPLAMTFGVLAVASGLSSILTIFSSIWIYSGGGQFMLVSMASALVAPITMIVTILLVNLRHVLYGTTLGPYMKEWSVKRKLIAALGLTDEVFALIASKVRVEGKLHFSYYIVFAMSCYGSWILGTMAGVLIGSFVPAELTNILSFTLPALFLALLFMGEKTIAYLLSAGVGAVVAILMNKIGLGSIGLILGAVIGATSGFIYNQKRRQTINSSRS</sequence>
<organism evidence="9 10">
    <name type="scientific">Paenibacillus turicensis</name>
    <dbReference type="NCBI Taxonomy" id="160487"/>
    <lineage>
        <taxon>Bacteria</taxon>
        <taxon>Bacillati</taxon>
        <taxon>Bacillota</taxon>
        <taxon>Bacilli</taxon>
        <taxon>Bacillales</taxon>
        <taxon>Paenibacillaceae</taxon>
        <taxon>Paenibacillus</taxon>
    </lineage>
</organism>
<dbReference type="InterPro" id="IPR011606">
    <property type="entry name" value="Brnchd-chn_aa_trnsp_permease"/>
</dbReference>
<feature type="transmembrane region" description="Helical" evidence="8">
    <location>
        <begin position="133"/>
        <end position="159"/>
    </location>
</feature>
<dbReference type="Pfam" id="PF03591">
    <property type="entry name" value="AzlC"/>
    <property type="match status" value="1"/>
</dbReference>
<feature type="transmembrane region" description="Helical" evidence="8">
    <location>
        <begin position="165"/>
        <end position="183"/>
    </location>
</feature>
<evidence type="ECO:0000256" key="8">
    <source>
        <dbReference type="SAM" id="Phobius"/>
    </source>
</evidence>
<keyword evidence="5 8" id="KW-0812">Transmembrane</keyword>
<evidence type="ECO:0000256" key="4">
    <source>
        <dbReference type="ARBA" id="ARBA00022475"/>
    </source>
</evidence>
<evidence type="ECO:0000256" key="5">
    <source>
        <dbReference type="ARBA" id="ARBA00022692"/>
    </source>
</evidence>
<evidence type="ECO:0000313" key="10">
    <source>
        <dbReference type="Proteomes" id="UP001519272"/>
    </source>
</evidence>
<evidence type="ECO:0000256" key="3">
    <source>
        <dbReference type="ARBA" id="ARBA00022448"/>
    </source>
</evidence>
<proteinExistence type="inferred from homology"/>
<comment type="subcellular location">
    <subcellularLocation>
        <location evidence="1">Cell membrane</location>
        <topology evidence="1">Multi-pass membrane protein</topology>
    </subcellularLocation>
</comment>
<evidence type="ECO:0000256" key="7">
    <source>
        <dbReference type="ARBA" id="ARBA00023136"/>
    </source>
</evidence>
<dbReference type="PANTHER" id="PTHR34979:SF1">
    <property type="entry name" value="INNER MEMBRANE PROTEIN YGAZ"/>
    <property type="match status" value="1"/>
</dbReference>
<dbReference type="PANTHER" id="PTHR34979">
    <property type="entry name" value="INNER MEMBRANE PROTEIN YGAZ"/>
    <property type="match status" value="1"/>
</dbReference>
<comment type="caution">
    <text evidence="9">The sequence shown here is derived from an EMBL/GenBank/DDBJ whole genome shotgun (WGS) entry which is preliminary data.</text>
</comment>
<evidence type="ECO:0000256" key="2">
    <source>
        <dbReference type="ARBA" id="ARBA00010735"/>
    </source>
</evidence>
<dbReference type="EMBL" id="JAGGKG010000001">
    <property type="protein sequence ID" value="MBP1903471.1"/>
    <property type="molecule type" value="Genomic_DNA"/>
</dbReference>
<keyword evidence="3" id="KW-0813">Transport</keyword>
<name>A0ABS4FLL9_9BACL</name>
<accession>A0ABS4FLL9</accession>
<keyword evidence="4" id="KW-1003">Cell membrane</keyword>
<feature type="transmembrane region" description="Helical" evidence="8">
    <location>
        <begin position="61"/>
        <end position="83"/>
    </location>
</feature>
<gene>
    <name evidence="9" type="ORF">J2Z32_000083</name>
</gene>
<reference evidence="9 10" key="1">
    <citation type="submission" date="2021-03" db="EMBL/GenBank/DDBJ databases">
        <title>Genomic Encyclopedia of Type Strains, Phase IV (KMG-IV): sequencing the most valuable type-strain genomes for metagenomic binning, comparative biology and taxonomic classification.</title>
        <authorList>
            <person name="Goeker M."/>
        </authorList>
    </citation>
    <scope>NUCLEOTIDE SEQUENCE [LARGE SCALE GENOMIC DNA]</scope>
    <source>
        <strain evidence="9 10">DSM 14349</strain>
    </source>
</reference>